<proteinExistence type="predicted"/>
<keyword evidence="12" id="KW-1185">Reference proteome</keyword>
<dbReference type="EMBL" id="OX365700">
    <property type="protein sequence ID" value="CAI4030453.1"/>
    <property type="molecule type" value="Genomic_DNA"/>
</dbReference>
<dbReference type="SMART" id="SM00382">
    <property type="entry name" value="AAA"/>
    <property type="match status" value="1"/>
</dbReference>
<reference evidence="11" key="1">
    <citation type="submission" date="2022-10" db="EMBL/GenBank/DDBJ databases">
        <authorList>
            <person name="Koch H."/>
        </authorList>
    </citation>
    <scope>NUCLEOTIDE SEQUENCE</scope>
    <source>
        <strain evidence="11">DNF</strain>
    </source>
</reference>
<evidence type="ECO:0000256" key="8">
    <source>
        <dbReference type="ARBA" id="ARBA00023235"/>
    </source>
</evidence>
<dbReference type="Proteomes" id="UP001179121">
    <property type="component" value="Chromosome"/>
</dbReference>
<evidence type="ECO:0000313" key="12">
    <source>
        <dbReference type="Proteomes" id="UP001179121"/>
    </source>
</evidence>
<keyword evidence="3" id="KW-0378">Hydrolase</keyword>
<evidence type="ECO:0000313" key="11">
    <source>
        <dbReference type="EMBL" id="CAI4030453.1"/>
    </source>
</evidence>
<dbReference type="InterPro" id="IPR003593">
    <property type="entry name" value="AAA+_ATPase"/>
</dbReference>
<accession>A0AA86MWQ0</accession>
<dbReference type="GO" id="GO:0006281">
    <property type="term" value="P:DNA repair"/>
    <property type="evidence" value="ECO:0007669"/>
    <property type="project" value="InterPro"/>
</dbReference>
<dbReference type="InterPro" id="IPR049163">
    <property type="entry name" value="Pif1-like_2B_dom"/>
</dbReference>
<keyword evidence="2" id="KW-0227">DNA damage</keyword>
<dbReference type="RefSeq" id="WP_289267441.1">
    <property type="nucleotide sequence ID" value="NZ_OX365700.1"/>
</dbReference>
<evidence type="ECO:0000256" key="5">
    <source>
        <dbReference type="ARBA" id="ARBA00022840"/>
    </source>
</evidence>
<protein>
    <submittedName>
        <fullName evidence="11">AAA family ATPase</fullName>
    </submittedName>
</protein>
<organism evidence="11 12">
    <name type="scientific">Nitrospira tepida</name>
    <dbReference type="NCBI Taxonomy" id="2973512"/>
    <lineage>
        <taxon>Bacteria</taxon>
        <taxon>Pseudomonadati</taxon>
        <taxon>Nitrospirota</taxon>
        <taxon>Nitrospiria</taxon>
        <taxon>Nitrospirales</taxon>
        <taxon>Nitrospiraceae</taxon>
        <taxon>Nitrospira</taxon>
    </lineage>
</organism>
<dbReference type="SUPFAM" id="SSF52540">
    <property type="entry name" value="P-loop containing nucleoside triphosphate hydrolases"/>
    <property type="match status" value="2"/>
</dbReference>
<dbReference type="AlphaFoldDB" id="A0AA86MWQ0"/>
<evidence type="ECO:0000256" key="7">
    <source>
        <dbReference type="ARBA" id="ARBA00023204"/>
    </source>
</evidence>
<keyword evidence="7" id="KW-0234">DNA repair</keyword>
<dbReference type="Gene3D" id="3.40.50.300">
    <property type="entry name" value="P-loop containing nucleotide triphosphate hydrolases"/>
    <property type="match status" value="2"/>
</dbReference>
<keyword evidence="4" id="KW-0347">Helicase</keyword>
<evidence type="ECO:0000256" key="1">
    <source>
        <dbReference type="ARBA" id="ARBA00022741"/>
    </source>
</evidence>
<dbReference type="GO" id="GO:0003678">
    <property type="term" value="F:DNA helicase activity"/>
    <property type="evidence" value="ECO:0007669"/>
    <property type="project" value="InterPro"/>
</dbReference>
<evidence type="ECO:0000256" key="3">
    <source>
        <dbReference type="ARBA" id="ARBA00022801"/>
    </source>
</evidence>
<evidence type="ECO:0000256" key="4">
    <source>
        <dbReference type="ARBA" id="ARBA00022806"/>
    </source>
</evidence>
<keyword evidence="8" id="KW-0413">Isomerase</keyword>
<keyword evidence="1" id="KW-0547">Nucleotide-binding</keyword>
<evidence type="ECO:0000259" key="10">
    <source>
        <dbReference type="SMART" id="SM00382"/>
    </source>
</evidence>
<dbReference type="GO" id="GO:0000723">
    <property type="term" value="P:telomere maintenance"/>
    <property type="evidence" value="ECO:0007669"/>
    <property type="project" value="InterPro"/>
</dbReference>
<dbReference type="InterPro" id="IPR051055">
    <property type="entry name" value="PIF1_helicase"/>
</dbReference>
<dbReference type="InterPro" id="IPR027417">
    <property type="entry name" value="P-loop_NTPase"/>
</dbReference>
<dbReference type="Pfam" id="PF21530">
    <property type="entry name" value="Pif1_2B_dom"/>
    <property type="match status" value="1"/>
</dbReference>
<evidence type="ECO:0000256" key="9">
    <source>
        <dbReference type="SAM" id="MobiDB-lite"/>
    </source>
</evidence>
<name>A0AA86MWQ0_9BACT</name>
<keyword evidence="5" id="KW-0067">ATP-binding</keyword>
<dbReference type="KEGG" id="nti:DNFV4_00881"/>
<gene>
    <name evidence="11" type="ORF">DNFV4_00881</name>
</gene>
<dbReference type="Pfam" id="PF05970">
    <property type="entry name" value="PIF1"/>
    <property type="match status" value="1"/>
</dbReference>
<feature type="compositionally biased region" description="Basic and acidic residues" evidence="9">
    <location>
        <begin position="471"/>
        <end position="483"/>
    </location>
</feature>
<dbReference type="Gene3D" id="1.10.10.60">
    <property type="entry name" value="Homeodomain-like"/>
    <property type="match status" value="1"/>
</dbReference>
<dbReference type="CDD" id="cd18037">
    <property type="entry name" value="DEXSc_Pif1_like"/>
    <property type="match status" value="1"/>
</dbReference>
<evidence type="ECO:0000256" key="6">
    <source>
        <dbReference type="ARBA" id="ARBA00023125"/>
    </source>
</evidence>
<dbReference type="InterPro" id="IPR010285">
    <property type="entry name" value="DNA_helicase_pif1-like_DEAD"/>
</dbReference>
<sequence>MTQSEALAILKTSANVFVTGEPGSGKTHTVNEYVAYLRARGIEPAITASTGIAATHIGGMTIHSWSGIGIKTTLGRSDLQAIASNKPIAKRIGRAQVLIIDEVSMLAAETLSMVDAVCREMKERSEPFGGMQAVLVGDFFQLPPVVKTEAGQGTPVLFTDESSARFAYDAPAWKGADLTICYITEQHRQDDGEFLALLSAIRRNAVGPDHVRRLTSRTVQHPDAPKDTPKLFSHNVDVDRVNDGILAQLPGKPRVYPMTSEGPDALVSALQKGCLSPETLRLKVGAAVMFTKNNLQEGFVNGTLGAVEGFDRQYGHPIVRTRSGRRIEVEPMDWAVEENGTVRARITQVPLRLAWAITVHKSQGMSLDEAVVDLRNVFEYGQGYVALSRVRRLSGLHLLGWTERAFQVHPDVSAKDTEFRTQSEQAARRFSGMTGEEITAKHERFLRLCGGTIQSEGGASAPIASRAPQVVRERSDTRGERKTAPPSGFDTIRARHPHAYLPWDQAQENRLRDLFAKGTPVADLAKSFNRTRGAIRSRLAKLGLVEDGDIARPAGDGPQE</sequence>
<dbReference type="CDD" id="cd18809">
    <property type="entry name" value="SF1_C_RecD"/>
    <property type="match status" value="1"/>
</dbReference>
<feature type="domain" description="AAA+ ATPase" evidence="10">
    <location>
        <begin position="12"/>
        <end position="333"/>
    </location>
</feature>
<dbReference type="PANTHER" id="PTHR47642:SF5">
    <property type="entry name" value="ATP-DEPENDENT DNA HELICASE"/>
    <property type="match status" value="1"/>
</dbReference>
<feature type="region of interest" description="Disordered" evidence="9">
    <location>
        <begin position="457"/>
        <end position="492"/>
    </location>
</feature>
<keyword evidence="6" id="KW-0238">DNA-binding</keyword>
<dbReference type="PANTHER" id="PTHR47642">
    <property type="entry name" value="ATP-DEPENDENT DNA HELICASE"/>
    <property type="match status" value="1"/>
</dbReference>
<evidence type="ECO:0000256" key="2">
    <source>
        <dbReference type="ARBA" id="ARBA00022763"/>
    </source>
</evidence>